<proteinExistence type="predicted"/>
<sequence length="114" mass="12931">MCELNPKRTFFFASAIGLALQMTNLNLTDGYVTRSTKGKLLDIPATVNEFSHLSQIPYCGKVYHSMVPFAITDFLNDNKPNFMQFGLHTLILIMDYQDCNDVSIRYASNNRSPN</sequence>
<accession>A0AAD5E020</accession>
<reference evidence="1" key="2">
    <citation type="journal article" date="2022" name="Proc. Natl. Acad. Sci. U.S.A.">
        <title>Diploid-dominant life cycles characterize the early evolution of Fungi.</title>
        <authorList>
            <person name="Amses K.R."/>
            <person name="Simmons D.R."/>
            <person name="Longcore J.E."/>
            <person name="Mondo S.J."/>
            <person name="Seto K."/>
            <person name="Jeronimo G.H."/>
            <person name="Bonds A.E."/>
            <person name="Quandt C.A."/>
            <person name="Davis W.J."/>
            <person name="Chang Y."/>
            <person name="Federici B.A."/>
            <person name="Kuo A."/>
            <person name="LaButti K."/>
            <person name="Pangilinan J."/>
            <person name="Andreopoulos W."/>
            <person name="Tritt A."/>
            <person name="Riley R."/>
            <person name="Hundley H."/>
            <person name="Johnson J."/>
            <person name="Lipzen A."/>
            <person name="Barry K."/>
            <person name="Lang B.F."/>
            <person name="Cuomo C.A."/>
            <person name="Buchler N.E."/>
            <person name="Grigoriev I.V."/>
            <person name="Spatafora J.W."/>
            <person name="Stajich J.E."/>
            <person name="James T.Y."/>
        </authorList>
    </citation>
    <scope>NUCLEOTIDE SEQUENCE</scope>
    <source>
        <strain evidence="1">AG</strain>
    </source>
</reference>
<evidence type="ECO:0000313" key="1">
    <source>
        <dbReference type="EMBL" id="KAI8575048.1"/>
    </source>
</evidence>
<dbReference type="RefSeq" id="XP_051440053.1">
    <property type="nucleotide sequence ID" value="XM_051592668.1"/>
</dbReference>
<dbReference type="GeneID" id="75918010"/>
<keyword evidence="2" id="KW-1185">Reference proteome</keyword>
<evidence type="ECO:0000313" key="2">
    <source>
        <dbReference type="Proteomes" id="UP001206595"/>
    </source>
</evidence>
<dbReference type="Proteomes" id="UP001206595">
    <property type="component" value="Unassembled WGS sequence"/>
</dbReference>
<gene>
    <name evidence="1" type="ORF">K450DRAFT_263596</name>
</gene>
<dbReference type="AlphaFoldDB" id="A0AAD5E020"/>
<comment type="caution">
    <text evidence="1">The sequence shown here is derived from an EMBL/GenBank/DDBJ whole genome shotgun (WGS) entry which is preliminary data.</text>
</comment>
<name>A0AAD5E020_UMBRA</name>
<dbReference type="EMBL" id="MU621006">
    <property type="protein sequence ID" value="KAI8575048.1"/>
    <property type="molecule type" value="Genomic_DNA"/>
</dbReference>
<organism evidence="1 2">
    <name type="scientific">Umbelopsis ramanniana AG</name>
    <dbReference type="NCBI Taxonomy" id="1314678"/>
    <lineage>
        <taxon>Eukaryota</taxon>
        <taxon>Fungi</taxon>
        <taxon>Fungi incertae sedis</taxon>
        <taxon>Mucoromycota</taxon>
        <taxon>Mucoromycotina</taxon>
        <taxon>Umbelopsidomycetes</taxon>
        <taxon>Umbelopsidales</taxon>
        <taxon>Umbelopsidaceae</taxon>
        <taxon>Umbelopsis</taxon>
    </lineage>
</organism>
<protein>
    <submittedName>
        <fullName evidence="1">Uncharacterized protein</fullName>
    </submittedName>
</protein>
<reference evidence="1" key="1">
    <citation type="submission" date="2021-06" db="EMBL/GenBank/DDBJ databases">
        <authorList>
            <consortium name="DOE Joint Genome Institute"/>
            <person name="Mondo S.J."/>
            <person name="Amses K.R."/>
            <person name="Simmons D.R."/>
            <person name="Longcore J.E."/>
            <person name="Seto K."/>
            <person name="Alves G.H."/>
            <person name="Bonds A.E."/>
            <person name="Quandt C.A."/>
            <person name="Davis W.J."/>
            <person name="Chang Y."/>
            <person name="Letcher P.M."/>
            <person name="Powell M.J."/>
            <person name="Kuo A."/>
            <person name="Labutti K."/>
            <person name="Pangilinan J."/>
            <person name="Andreopoulos W."/>
            <person name="Tritt A."/>
            <person name="Riley R."/>
            <person name="Hundley H."/>
            <person name="Johnson J."/>
            <person name="Lipzen A."/>
            <person name="Barry K."/>
            <person name="Berbee M.L."/>
            <person name="Buchler N.E."/>
            <person name="Grigoriev I.V."/>
            <person name="Spatafora J.W."/>
            <person name="Stajich J.E."/>
            <person name="James T.Y."/>
        </authorList>
    </citation>
    <scope>NUCLEOTIDE SEQUENCE</scope>
    <source>
        <strain evidence="1">AG</strain>
    </source>
</reference>